<dbReference type="Proteomes" id="UP001230289">
    <property type="component" value="Unassembled WGS sequence"/>
</dbReference>
<gene>
    <name evidence="2" type="ORF">RBR11_18140</name>
</gene>
<protein>
    <submittedName>
        <fullName evidence="2">DUF222 domain-containing protein</fullName>
    </submittedName>
</protein>
<dbReference type="RefSeq" id="WP_308490791.1">
    <property type="nucleotide sequence ID" value="NZ_JAVFCB010000016.1"/>
</dbReference>
<reference evidence="2 3" key="1">
    <citation type="submission" date="2023-08" db="EMBL/GenBank/DDBJ databases">
        <title>Microbacterium sp. nov., isolated from a waste landfill.</title>
        <authorList>
            <person name="Wen W."/>
        </authorList>
    </citation>
    <scope>NUCLEOTIDE SEQUENCE [LARGE SCALE GENOMIC DNA]</scope>
    <source>
        <strain evidence="2 3">ASV81</strain>
    </source>
</reference>
<dbReference type="SMART" id="SM00507">
    <property type="entry name" value="HNHc"/>
    <property type="match status" value="1"/>
</dbReference>
<dbReference type="InterPro" id="IPR003870">
    <property type="entry name" value="DUF222"/>
</dbReference>
<organism evidence="2 3">
    <name type="scientific">Microbacterium capsulatum</name>
    <dbReference type="NCBI Taxonomy" id="3041921"/>
    <lineage>
        <taxon>Bacteria</taxon>
        <taxon>Bacillati</taxon>
        <taxon>Actinomycetota</taxon>
        <taxon>Actinomycetes</taxon>
        <taxon>Micrococcales</taxon>
        <taxon>Microbacteriaceae</taxon>
        <taxon>Microbacterium</taxon>
    </lineage>
</organism>
<feature type="domain" description="HNH nuclease" evidence="1">
    <location>
        <begin position="322"/>
        <end position="374"/>
    </location>
</feature>
<dbReference type="CDD" id="cd00085">
    <property type="entry name" value="HNHc"/>
    <property type="match status" value="1"/>
</dbReference>
<comment type="caution">
    <text evidence="2">The sequence shown here is derived from an EMBL/GenBank/DDBJ whole genome shotgun (WGS) entry which is preliminary data.</text>
</comment>
<evidence type="ECO:0000313" key="3">
    <source>
        <dbReference type="Proteomes" id="UP001230289"/>
    </source>
</evidence>
<evidence type="ECO:0000313" key="2">
    <source>
        <dbReference type="EMBL" id="MDQ4215840.1"/>
    </source>
</evidence>
<evidence type="ECO:0000259" key="1">
    <source>
        <dbReference type="SMART" id="SM00507"/>
    </source>
</evidence>
<dbReference type="EMBL" id="JAVFCB010000016">
    <property type="protein sequence ID" value="MDQ4215840.1"/>
    <property type="molecule type" value="Genomic_DNA"/>
</dbReference>
<dbReference type="Gene3D" id="1.10.30.50">
    <property type="match status" value="1"/>
</dbReference>
<name>A0ABU0XPZ6_9MICO</name>
<proteinExistence type="predicted"/>
<sequence>MSTSPDHYLRRSAEIVELCADRDRAIARLQAEKAALLAERVELLLGEVTPGAAGFDQAERSMICEVSAGLNETRFAAARALANAHTVHDRLPLTREAFDAGDLTVAHVDVIAEVARDIPVDDADALQAFEALVVPYAVRETRTRTKTFAESVVAAVAPVPLTEKQQKAHDDRTVTVTDEGSGCSTLHLTGPSVLIHAAFDLLTQEGRAILASAKRAGADPDGVVDERRQDQVRFDRALLRLLTGTVDADADIVAGIRATVQVTIAAGTLIGADGRMAELDGRGPIDPDVARLFAASATAWERLFIDETGMLTRTSAYQPTEGMRRFLRARDRTCRFPGCRQPARRCQIDHNHDHARGGPTDVGNLSCFCATHHAIKHPDVDPRWRWTARQGPGGVITWTTPAGIEYTDTPPPRVMFVDTGVAQAAA</sequence>
<dbReference type="InterPro" id="IPR003615">
    <property type="entry name" value="HNH_nuc"/>
</dbReference>
<accession>A0ABU0XPZ6</accession>
<dbReference type="Pfam" id="PF02720">
    <property type="entry name" value="DUF222"/>
    <property type="match status" value="1"/>
</dbReference>
<keyword evidence="3" id="KW-1185">Reference proteome</keyword>